<evidence type="ECO:0000256" key="2">
    <source>
        <dbReference type="ARBA" id="ARBA00022679"/>
    </source>
</evidence>
<evidence type="ECO:0000313" key="9">
    <source>
        <dbReference type="Proteomes" id="UP000054560"/>
    </source>
</evidence>
<dbReference type="PANTHER" id="PTHR11085">
    <property type="entry name" value="NAD-DEPENDENT PROTEIN DEACYLASE SIRTUIN-5, MITOCHONDRIAL-RELATED"/>
    <property type="match status" value="1"/>
</dbReference>
<keyword evidence="4 6" id="KW-0862">Zinc</keyword>
<feature type="binding site" evidence="6">
    <location>
        <position position="200"/>
    </location>
    <ligand>
        <name>Zn(2+)</name>
        <dbReference type="ChEBI" id="CHEBI:29105"/>
    </ligand>
</feature>
<dbReference type="Gene3D" id="3.40.50.1220">
    <property type="entry name" value="TPP-binding domain"/>
    <property type="match status" value="1"/>
</dbReference>
<dbReference type="SUPFAM" id="SSF52467">
    <property type="entry name" value="DHS-like NAD/FAD-binding domain"/>
    <property type="match status" value="1"/>
</dbReference>
<dbReference type="PANTHER" id="PTHR11085:SF6">
    <property type="entry name" value="NAD-DEPENDENT PROTEIN DEACETYLASE SIRTUIN-2"/>
    <property type="match status" value="1"/>
</dbReference>
<evidence type="ECO:0000313" key="8">
    <source>
        <dbReference type="EMBL" id="KNC83633.1"/>
    </source>
</evidence>
<dbReference type="InterPro" id="IPR026591">
    <property type="entry name" value="Sirtuin_cat_small_dom_sf"/>
</dbReference>
<evidence type="ECO:0000256" key="4">
    <source>
        <dbReference type="ARBA" id="ARBA00022833"/>
    </source>
</evidence>
<dbReference type="STRING" id="667725.A0A0L0G5Z3"/>
<evidence type="ECO:0000256" key="3">
    <source>
        <dbReference type="ARBA" id="ARBA00022723"/>
    </source>
</evidence>
<dbReference type="RefSeq" id="XP_014157535.1">
    <property type="nucleotide sequence ID" value="XM_014302060.1"/>
</dbReference>
<dbReference type="InterPro" id="IPR003000">
    <property type="entry name" value="Sirtuin"/>
</dbReference>
<dbReference type="Proteomes" id="UP000054560">
    <property type="component" value="Unassembled WGS sequence"/>
</dbReference>
<dbReference type="EMBL" id="KQ241819">
    <property type="protein sequence ID" value="KNC83633.1"/>
    <property type="molecule type" value="Genomic_DNA"/>
</dbReference>
<organism evidence="8 9">
    <name type="scientific">Sphaeroforma arctica JP610</name>
    <dbReference type="NCBI Taxonomy" id="667725"/>
    <lineage>
        <taxon>Eukaryota</taxon>
        <taxon>Ichthyosporea</taxon>
        <taxon>Ichthyophonida</taxon>
        <taxon>Sphaeroforma</taxon>
    </lineage>
</organism>
<dbReference type="InterPro" id="IPR050134">
    <property type="entry name" value="NAD-dep_sirtuin_deacylases"/>
</dbReference>
<feature type="domain" description="Deacetylase sirtuin-type" evidence="7">
    <location>
        <begin position="6"/>
        <end position="302"/>
    </location>
</feature>
<feature type="binding site" evidence="6">
    <location>
        <position position="157"/>
    </location>
    <ligand>
        <name>Zn(2+)</name>
        <dbReference type="ChEBI" id="CHEBI:29105"/>
    </ligand>
</feature>
<dbReference type="Gene3D" id="3.30.1600.10">
    <property type="entry name" value="SIR2/SIRT2 'Small Domain"/>
    <property type="match status" value="1"/>
</dbReference>
<evidence type="ECO:0000256" key="5">
    <source>
        <dbReference type="ARBA" id="ARBA00023027"/>
    </source>
</evidence>
<evidence type="ECO:0000259" key="7">
    <source>
        <dbReference type="PROSITE" id="PS50305"/>
    </source>
</evidence>
<keyword evidence="9" id="KW-1185">Reference proteome</keyword>
<protein>
    <recommendedName>
        <fullName evidence="7">Deacetylase sirtuin-type domain-containing protein</fullName>
    </recommendedName>
</protein>
<reference evidence="8 9" key="1">
    <citation type="submission" date="2011-02" db="EMBL/GenBank/DDBJ databases">
        <title>The Genome Sequence of Sphaeroforma arctica JP610.</title>
        <authorList>
            <consortium name="The Broad Institute Genome Sequencing Platform"/>
            <person name="Russ C."/>
            <person name="Cuomo C."/>
            <person name="Young S.K."/>
            <person name="Zeng Q."/>
            <person name="Gargeya S."/>
            <person name="Alvarado L."/>
            <person name="Berlin A."/>
            <person name="Chapman S.B."/>
            <person name="Chen Z."/>
            <person name="Freedman E."/>
            <person name="Gellesch M."/>
            <person name="Goldberg J."/>
            <person name="Griggs A."/>
            <person name="Gujja S."/>
            <person name="Heilman E."/>
            <person name="Heiman D."/>
            <person name="Howarth C."/>
            <person name="Mehta T."/>
            <person name="Neiman D."/>
            <person name="Pearson M."/>
            <person name="Roberts A."/>
            <person name="Saif S."/>
            <person name="Shea T."/>
            <person name="Shenoy N."/>
            <person name="Sisk P."/>
            <person name="Stolte C."/>
            <person name="Sykes S."/>
            <person name="White J."/>
            <person name="Yandava C."/>
            <person name="Burger G."/>
            <person name="Gray M.W."/>
            <person name="Holland P.W.H."/>
            <person name="King N."/>
            <person name="Lang F.B.F."/>
            <person name="Roger A.J."/>
            <person name="Ruiz-Trillo I."/>
            <person name="Haas B."/>
            <person name="Nusbaum C."/>
            <person name="Birren B."/>
        </authorList>
    </citation>
    <scope>NUCLEOTIDE SEQUENCE [LARGE SCALE GENOMIC DNA]</scope>
    <source>
        <strain evidence="8 9">JP610</strain>
    </source>
</reference>
<dbReference type="InterPro" id="IPR026590">
    <property type="entry name" value="Ssirtuin_cat_dom"/>
</dbReference>
<dbReference type="AlphaFoldDB" id="A0A0L0G5Z3"/>
<dbReference type="GO" id="GO:0005634">
    <property type="term" value="C:nucleus"/>
    <property type="evidence" value="ECO:0007669"/>
    <property type="project" value="TreeGrafter"/>
</dbReference>
<proteinExistence type="predicted"/>
<dbReference type="GO" id="GO:0070403">
    <property type="term" value="F:NAD+ binding"/>
    <property type="evidence" value="ECO:0007669"/>
    <property type="project" value="InterPro"/>
</dbReference>
<dbReference type="PROSITE" id="PS50305">
    <property type="entry name" value="SIRTUIN"/>
    <property type="match status" value="1"/>
</dbReference>
<keyword evidence="2" id="KW-0808">Transferase</keyword>
<dbReference type="OrthoDB" id="420264at2759"/>
<dbReference type="Pfam" id="PF02146">
    <property type="entry name" value="SIR2"/>
    <property type="match status" value="1"/>
</dbReference>
<comment type="cofactor">
    <cofactor evidence="1">
        <name>Zn(2+)</name>
        <dbReference type="ChEBI" id="CHEBI:29105"/>
    </cofactor>
</comment>
<evidence type="ECO:0000256" key="1">
    <source>
        <dbReference type="ARBA" id="ARBA00001947"/>
    </source>
</evidence>
<feature type="binding site" evidence="6">
    <location>
        <position position="197"/>
    </location>
    <ligand>
        <name>Zn(2+)</name>
        <dbReference type="ChEBI" id="CHEBI:29105"/>
    </ligand>
</feature>
<dbReference type="GO" id="GO:0046872">
    <property type="term" value="F:metal ion binding"/>
    <property type="evidence" value="ECO:0007669"/>
    <property type="project" value="UniProtKB-KW"/>
</dbReference>
<accession>A0A0L0G5Z3</accession>
<dbReference type="GO" id="GO:0017136">
    <property type="term" value="F:histone deacetylase activity, NAD-dependent"/>
    <property type="evidence" value="ECO:0007669"/>
    <property type="project" value="TreeGrafter"/>
</dbReference>
<name>A0A0L0G5Z3_9EUKA</name>
<feature type="binding site" evidence="6">
    <location>
        <position position="160"/>
    </location>
    <ligand>
        <name>Zn(2+)</name>
        <dbReference type="ChEBI" id="CHEBI:29105"/>
    </ligand>
</feature>
<dbReference type="InterPro" id="IPR029035">
    <property type="entry name" value="DHS-like_NAD/FAD-binding_dom"/>
</dbReference>
<keyword evidence="5" id="KW-0520">NAD</keyword>
<keyword evidence="3 6" id="KW-0479">Metal-binding</keyword>
<evidence type="ECO:0000256" key="6">
    <source>
        <dbReference type="PROSITE-ProRule" id="PRU00236"/>
    </source>
</evidence>
<sequence>MMPGNNMTKAKVDAIAASILSGRIRNIMILSGAGVSTASGIPDFRSVGGMYDTLKPNLLTATEEQRQAMRIDPIHVVSLDLFRETQLPYLELRRPFILGLGGNQWRPTLMHFLSDVLHKKGLLTRVYTQNIDGLDFKTSVPPKKIIPVHGSLMVIKCESCKTEMDSAKFRELTRTHIKDIYNSGDDLAPKKSSPIPCPSCGKPYMKPDTVLYGSSLPREFFMHWELDAQSSDLLIIAGTSLTVGPANRLPGLIRNSVPRLVLNNEEVGMGLGLNYAPNSTDTLLKGSCDSGCIALLQALGWLENMAVYESELCDESAKLLRSHLNAEVR</sequence>
<feature type="active site" description="Proton acceptor" evidence="6">
    <location>
        <position position="149"/>
    </location>
</feature>
<dbReference type="eggNOG" id="KOG2682">
    <property type="taxonomic scope" value="Eukaryota"/>
</dbReference>
<dbReference type="GeneID" id="25904636"/>
<gene>
    <name evidence="8" type="ORF">SARC_04132</name>
</gene>